<evidence type="ECO:0000313" key="3">
    <source>
        <dbReference type="Proteomes" id="UP001597073"/>
    </source>
</evidence>
<evidence type="ECO:0000256" key="1">
    <source>
        <dbReference type="SAM" id="Coils"/>
    </source>
</evidence>
<reference evidence="3" key="1">
    <citation type="journal article" date="2019" name="Int. J. Syst. Evol. Microbiol.">
        <title>The Global Catalogue of Microorganisms (GCM) 10K type strain sequencing project: providing services to taxonomists for standard genome sequencing and annotation.</title>
        <authorList>
            <consortium name="The Broad Institute Genomics Platform"/>
            <consortium name="The Broad Institute Genome Sequencing Center for Infectious Disease"/>
            <person name="Wu L."/>
            <person name="Ma J."/>
        </authorList>
    </citation>
    <scope>NUCLEOTIDE SEQUENCE [LARGE SCALE GENOMIC DNA]</scope>
    <source>
        <strain evidence="3">CCUG 60742</strain>
    </source>
</reference>
<dbReference type="Proteomes" id="UP001597073">
    <property type="component" value="Unassembled WGS sequence"/>
</dbReference>
<dbReference type="Gene3D" id="3.40.50.300">
    <property type="entry name" value="P-loop containing nucleotide triphosphate hydrolases"/>
    <property type="match status" value="1"/>
</dbReference>
<evidence type="ECO:0000313" key="2">
    <source>
        <dbReference type="EMBL" id="MFD0764536.1"/>
    </source>
</evidence>
<protein>
    <recommendedName>
        <fullName evidence="4">ATP-binding protein</fullName>
    </recommendedName>
</protein>
<keyword evidence="3" id="KW-1185">Reference proteome</keyword>
<dbReference type="RefSeq" id="WP_377140121.1">
    <property type="nucleotide sequence ID" value="NZ_JBHTIA010000003.1"/>
</dbReference>
<proteinExistence type="predicted"/>
<comment type="caution">
    <text evidence="2">The sequence shown here is derived from an EMBL/GenBank/DDBJ whole genome shotgun (WGS) entry which is preliminary data.</text>
</comment>
<dbReference type="EMBL" id="JBHTIA010000003">
    <property type="protein sequence ID" value="MFD0764536.1"/>
    <property type="molecule type" value="Genomic_DNA"/>
</dbReference>
<sequence>MQVTFSPSVNIIRDGNASLNYIATPNAKRIVEQLQGDFNKGLRSFNLIGSYGTGKSAFLNAFEQTLILDKKYFQIPEFRKNNISFVKLVGSYQSIISAFANELDVHSEKHQVENVLSELFNRYHQLQGDEPLLVIVIDEMGKFLEYASKNEPEKELYFLQQLAEFANNARHRILLMTTVHQSFETYSYELSKNLRQEWTKVKGRFTELTFNEPVEQLLYLASEHIAKARVGNGVPKNVKEALTIFENTKAFKGTYAKDIALQLFPLDLLAANVLTLALQSYGQNERSLFSFLESTDHTAISNFKPSEKDPFYSIAQVFDYISNHFYGYLHSKHNPDSASWAAIRQAIEQVENSFETQLEDYLKIVKTIGLLNIFSLAGSVFDEQFLKRYSELCLGIPVADKLISDLTAKSIVRYRKHSKRFVLSEEAEIDIELALIEAGDRVSEISDIPTVLKRYFEFAPVVAKEYSYTNGSSRYFQFEISEFPQALAPNAEIDGFIHLIFNAPDEAQLKAIYEEEPSANIYVFYKNAKEIKSLLFELEKTKKVLQENLNDKVAKRELESIAAHQQMLLNHYILNNLFTGSKDIFWYWNGLLEPVNTKKSFNKLLTKVCYNVYRSAPIFRNELVNKQKISGAIHTAKKNYFRGLVQNWNEPDLGIPAHLFPPEKMIFRSLLLDNGLSPVRENIREALKPGDSFYDLVQASDKFLEASKKQPRPLSAFIEILSQRPFKLKQGFIDFWIPSYLFLRRNDFALYCDGSFLPVISADTLELISKKPRDFQIKAFDVEGVRLDIFNSYRTFLNQETKEVVGTTSFIETIKPFLVFYRTLPEYAKQTNRISKTALAVRTAISKSKDPEHTFFEAFPAALGYDIQQLNENSELLVSYIQTLQNAIREIRTCFDGLVDRFEAFIKHDILFEDNQVEFEVYRSKLQHRYIGLKRHLLLPKQKTFMQRLDSLLDDNKAWLSSMAQSLVNKQLENLVDDDEVTLHDSFKTMVADLDSLTELSAVEVDEEKEQVYNLQFITFGATPQKNIIRVSHEKAAVADQEINRLYNQLSADNEVNKLVLTKLLHKLLNNE</sequence>
<organism evidence="2 3">
    <name type="scientific">Mucilaginibacter lutimaris</name>
    <dbReference type="NCBI Taxonomy" id="931629"/>
    <lineage>
        <taxon>Bacteria</taxon>
        <taxon>Pseudomonadati</taxon>
        <taxon>Bacteroidota</taxon>
        <taxon>Sphingobacteriia</taxon>
        <taxon>Sphingobacteriales</taxon>
        <taxon>Sphingobacteriaceae</taxon>
        <taxon>Mucilaginibacter</taxon>
    </lineage>
</organism>
<accession>A0ABW2ZEB3</accession>
<name>A0ABW2ZEB3_9SPHI</name>
<dbReference type="InterPro" id="IPR027417">
    <property type="entry name" value="P-loop_NTPase"/>
</dbReference>
<gene>
    <name evidence="2" type="ORF">ACFQZI_06705</name>
</gene>
<keyword evidence="1" id="KW-0175">Coiled coil</keyword>
<dbReference type="SUPFAM" id="SSF52540">
    <property type="entry name" value="P-loop containing nucleoside triphosphate hydrolases"/>
    <property type="match status" value="1"/>
</dbReference>
<feature type="coiled-coil region" evidence="1">
    <location>
        <begin position="528"/>
        <end position="555"/>
    </location>
</feature>
<evidence type="ECO:0008006" key="4">
    <source>
        <dbReference type="Google" id="ProtNLM"/>
    </source>
</evidence>